<sequence length="401" mass="45340">MDVKSPNTYSGVAAQTRIRYARPLLLALMAILLISSLTACSGNSSAGETASPSAQPASPSAPPAQLAQATPAATPLTTKATGQIYLYGESHGVAKIMDKEYEAWSDYYHNKGMRHLFVEQSYYAAEYLNLWMQSDNDDILEELYQDWEGTQGHVPYTKTFFRTIKSGCPDTIFHGTDIGHGPDTTGERFLSYLKANDLTGSEMYTLTTEAIQQGQRYYSSYDGVYRENKMAENFIREFEKLGNESIMGIYGAAHTGVNEMELITQSVPCMANQLQKQYGSNLHTEDISWMVKDIEPVRVDEITMQGKKYTASYYGKQDMSGFRDYVYWEFWRLEDAYEDASKLTQTGNVLPYDQYPMQIAEGQVFAISFTKTDGSVEREYYVANGKQWEGREATWQLKVKE</sequence>
<reference evidence="2 3" key="1">
    <citation type="submission" date="2021-03" db="EMBL/GenBank/DDBJ databases">
        <title>Genomic Encyclopedia of Type Strains, Phase IV (KMG-IV): sequencing the most valuable type-strain genomes for metagenomic binning, comparative biology and taxonomic classification.</title>
        <authorList>
            <person name="Goeker M."/>
        </authorList>
    </citation>
    <scope>NUCLEOTIDE SEQUENCE [LARGE SCALE GENOMIC DNA]</scope>
    <source>
        <strain evidence="2 3">DSM 101953</strain>
    </source>
</reference>
<dbReference type="Proteomes" id="UP000773462">
    <property type="component" value="Unassembled WGS sequence"/>
</dbReference>
<feature type="compositionally biased region" description="Low complexity" evidence="1">
    <location>
        <begin position="49"/>
        <end position="72"/>
    </location>
</feature>
<dbReference type="EMBL" id="JAGGLV010000001">
    <property type="protein sequence ID" value="MBP2110407.1"/>
    <property type="molecule type" value="Genomic_DNA"/>
</dbReference>
<evidence type="ECO:0000313" key="3">
    <source>
        <dbReference type="Proteomes" id="UP000773462"/>
    </source>
</evidence>
<dbReference type="SUPFAM" id="SSF159501">
    <property type="entry name" value="EreA/ChaN-like"/>
    <property type="match status" value="1"/>
</dbReference>
<name>A0ABS4NK40_9BACL</name>
<keyword evidence="3" id="KW-1185">Reference proteome</keyword>
<accession>A0ABS4NK40</accession>
<proteinExistence type="predicted"/>
<organism evidence="2 3">
    <name type="scientific">Paenibacillus silagei</name>
    <dbReference type="NCBI Taxonomy" id="1670801"/>
    <lineage>
        <taxon>Bacteria</taxon>
        <taxon>Bacillati</taxon>
        <taxon>Bacillota</taxon>
        <taxon>Bacilli</taxon>
        <taxon>Bacillales</taxon>
        <taxon>Paenibacillaceae</taxon>
        <taxon>Paenibacillus</taxon>
    </lineage>
</organism>
<protein>
    <submittedName>
        <fullName evidence="2">Uncharacterized protein</fullName>
    </submittedName>
</protein>
<evidence type="ECO:0000256" key="1">
    <source>
        <dbReference type="SAM" id="MobiDB-lite"/>
    </source>
</evidence>
<gene>
    <name evidence="2" type="ORF">J2Z70_000546</name>
</gene>
<feature type="region of interest" description="Disordered" evidence="1">
    <location>
        <begin position="45"/>
        <end position="72"/>
    </location>
</feature>
<comment type="caution">
    <text evidence="2">The sequence shown here is derived from an EMBL/GenBank/DDBJ whole genome shotgun (WGS) entry which is preliminary data.</text>
</comment>
<evidence type="ECO:0000313" key="2">
    <source>
        <dbReference type="EMBL" id="MBP2110407.1"/>
    </source>
</evidence>